<evidence type="ECO:0000256" key="6">
    <source>
        <dbReference type="ARBA" id="ARBA00022605"/>
    </source>
</evidence>
<evidence type="ECO:0000256" key="3">
    <source>
        <dbReference type="ARBA" id="ARBA00005517"/>
    </source>
</evidence>
<dbReference type="InterPro" id="IPR051166">
    <property type="entry name" value="Threonine_Synthase"/>
</dbReference>
<dbReference type="OrthoDB" id="9763107at2"/>
<evidence type="ECO:0000256" key="12">
    <source>
        <dbReference type="PIRSR" id="PIRSR604450-51"/>
    </source>
</evidence>
<dbReference type="GO" id="GO:0004795">
    <property type="term" value="F:threonine synthase activity"/>
    <property type="evidence" value="ECO:0007669"/>
    <property type="project" value="UniProtKB-UniRule"/>
</dbReference>
<gene>
    <name evidence="15" type="ORF">BC781_101807</name>
</gene>
<comment type="caution">
    <text evidence="15">The sequence shown here is derived from an EMBL/GenBank/DDBJ whole genome shotgun (WGS) entry which is preliminary data.</text>
</comment>
<dbReference type="InterPro" id="IPR037158">
    <property type="entry name" value="Thr_synth_N_sf"/>
</dbReference>
<evidence type="ECO:0000313" key="15">
    <source>
        <dbReference type="EMBL" id="PWJ44447.1"/>
    </source>
</evidence>
<dbReference type="UniPathway" id="UPA00050">
    <property type="reaction ID" value="UER00065"/>
</dbReference>
<feature type="modified residue" description="N6-(pyridoxal phosphate)lysine" evidence="12">
    <location>
        <position position="107"/>
    </location>
</feature>
<evidence type="ECO:0000259" key="13">
    <source>
        <dbReference type="Pfam" id="PF00291"/>
    </source>
</evidence>
<dbReference type="Pfam" id="PF00291">
    <property type="entry name" value="PALP"/>
    <property type="match status" value="1"/>
</dbReference>
<comment type="catalytic activity">
    <reaction evidence="10">
        <text>O-phospho-L-homoserine + H2O = L-threonine + phosphate</text>
        <dbReference type="Rhea" id="RHEA:10840"/>
        <dbReference type="ChEBI" id="CHEBI:15377"/>
        <dbReference type="ChEBI" id="CHEBI:43474"/>
        <dbReference type="ChEBI" id="CHEBI:57590"/>
        <dbReference type="ChEBI" id="CHEBI:57926"/>
        <dbReference type="EC" id="4.2.3.1"/>
    </reaction>
</comment>
<feature type="domain" description="Threonine synthase N-terminal" evidence="14">
    <location>
        <begin position="4"/>
        <end position="79"/>
    </location>
</feature>
<sequence length="437" mass="49073">MKLYSTNKQVPEVGLKEALFRGLPADNGLYMPTEIPSLPSSFFENIENLSFKEIAFEVAKTLLQNDIAEDKLKTIIDDAVNFDAPVVKVKDNKHVLELFHGPTLAFKDFGGRFMGRIMQHYLEEGERVHILVATSGDTGSAVAQGFLGMDGIDVTILYPKGKVSFIQEQQLTTNGQNIKALEIDGTFDDCQRMVKEAFLDKELNAHLHLTSANSINICRLIPQSFYYFYAYAQTKALGKPVVFCTPSGNFGNLCGGLIAERMGLPIHQFIASTNANDIVPTYLKTKEFTPRPSVKTLSNAMDVGNPSNFPRLMALHEDSYEKVSSRIKGYAYNDEQTLEKMKEVYQESAYVMCPHTAVGYYGLEDYLKETKEDVTGIVLGTAHPVKFKDIVEDNLSKEIEMPQRLKELIEREKQAISMGTEFSELKEYLLEMAMSQK</sequence>
<dbReference type="InterPro" id="IPR000634">
    <property type="entry name" value="Ser/Thr_deHydtase_PyrdxlP-BS"/>
</dbReference>
<dbReference type="Proteomes" id="UP000245535">
    <property type="component" value="Unassembled WGS sequence"/>
</dbReference>
<evidence type="ECO:0000256" key="7">
    <source>
        <dbReference type="ARBA" id="ARBA00022697"/>
    </source>
</evidence>
<evidence type="ECO:0000256" key="9">
    <source>
        <dbReference type="ARBA" id="ARBA00023239"/>
    </source>
</evidence>
<organism evidence="15 16">
    <name type="scientific">Sediminitomix flava</name>
    <dbReference type="NCBI Taxonomy" id="379075"/>
    <lineage>
        <taxon>Bacteria</taxon>
        <taxon>Pseudomonadati</taxon>
        <taxon>Bacteroidota</taxon>
        <taxon>Cytophagia</taxon>
        <taxon>Cytophagales</taxon>
        <taxon>Flammeovirgaceae</taxon>
        <taxon>Sediminitomix</taxon>
    </lineage>
</organism>
<comment type="pathway">
    <text evidence="2">Amino-acid biosynthesis; L-threonine biosynthesis; L-threonine from L-aspartate: step 5/5.</text>
</comment>
<dbReference type="PANTHER" id="PTHR42690">
    <property type="entry name" value="THREONINE SYNTHASE FAMILY MEMBER"/>
    <property type="match status" value="1"/>
</dbReference>
<accession>A0A316A3Y6</accession>
<keyword evidence="16" id="KW-1185">Reference proteome</keyword>
<keyword evidence="6" id="KW-0028">Amino-acid biosynthesis</keyword>
<dbReference type="Gene3D" id="3.90.1380.10">
    <property type="entry name" value="Threonine synthase, N-terminal domain"/>
    <property type="match status" value="1"/>
</dbReference>
<evidence type="ECO:0000256" key="2">
    <source>
        <dbReference type="ARBA" id="ARBA00004979"/>
    </source>
</evidence>
<dbReference type="Gene3D" id="3.40.50.1100">
    <property type="match status" value="2"/>
</dbReference>
<dbReference type="PROSITE" id="PS00165">
    <property type="entry name" value="DEHYDRATASE_SER_THR"/>
    <property type="match status" value="1"/>
</dbReference>
<name>A0A316A3Y6_SEDFL</name>
<dbReference type="Pfam" id="PF14821">
    <property type="entry name" value="Thr_synth_N"/>
    <property type="match status" value="1"/>
</dbReference>
<dbReference type="InterPro" id="IPR001926">
    <property type="entry name" value="TrpB-like_PALP"/>
</dbReference>
<evidence type="ECO:0000313" key="16">
    <source>
        <dbReference type="Proteomes" id="UP000245535"/>
    </source>
</evidence>
<evidence type="ECO:0000256" key="4">
    <source>
        <dbReference type="ARBA" id="ARBA00013028"/>
    </source>
</evidence>
<evidence type="ECO:0000259" key="14">
    <source>
        <dbReference type="Pfam" id="PF14821"/>
    </source>
</evidence>
<comment type="cofactor">
    <cofactor evidence="1 12">
        <name>pyridoxal 5'-phosphate</name>
        <dbReference type="ChEBI" id="CHEBI:597326"/>
    </cofactor>
</comment>
<evidence type="ECO:0000256" key="10">
    <source>
        <dbReference type="ARBA" id="ARBA00049144"/>
    </source>
</evidence>
<keyword evidence="7" id="KW-0791">Threonine biosynthesis</keyword>
<dbReference type="NCBIfam" id="TIGR00260">
    <property type="entry name" value="thrC"/>
    <property type="match status" value="1"/>
</dbReference>
<dbReference type="CDD" id="cd01560">
    <property type="entry name" value="Thr-synth_2"/>
    <property type="match status" value="1"/>
</dbReference>
<protein>
    <recommendedName>
        <fullName evidence="5 11">Threonine synthase</fullName>
        <ecNumber evidence="4 11">4.2.3.1</ecNumber>
    </recommendedName>
</protein>
<dbReference type="GO" id="GO:0030170">
    <property type="term" value="F:pyridoxal phosphate binding"/>
    <property type="evidence" value="ECO:0007669"/>
    <property type="project" value="InterPro"/>
</dbReference>
<dbReference type="EMBL" id="QGDO01000001">
    <property type="protein sequence ID" value="PWJ44447.1"/>
    <property type="molecule type" value="Genomic_DNA"/>
</dbReference>
<dbReference type="PANTHER" id="PTHR42690:SF1">
    <property type="entry name" value="THREONINE SYNTHASE-LIKE 2"/>
    <property type="match status" value="1"/>
</dbReference>
<evidence type="ECO:0000256" key="1">
    <source>
        <dbReference type="ARBA" id="ARBA00001933"/>
    </source>
</evidence>
<feature type="domain" description="Tryptophan synthase beta chain-like PALP" evidence="13">
    <location>
        <begin position="97"/>
        <end position="376"/>
    </location>
</feature>
<evidence type="ECO:0000256" key="8">
    <source>
        <dbReference type="ARBA" id="ARBA00022898"/>
    </source>
</evidence>
<evidence type="ECO:0000256" key="5">
    <source>
        <dbReference type="ARBA" id="ARBA00018679"/>
    </source>
</evidence>
<dbReference type="RefSeq" id="WP_109615939.1">
    <property type="nucleotide sequence ID" value="NZ_QGDO01000001.1"/>
</dbReference>
<dbReference type="SUPFAM" id="SSF53686">
    <property type="entry name" value="Tryptophan synthase beta subunit-like PLP-dependent enzymes"/>
    <property type="match status" value="1"/>
</dbReference>
<keyword evidence="8 12" id="KW-0663">Pyridoxal phosphate</keyword>
<dbReference type="GO" id="GO:0009088">
    <property type="term" value="P:threonine biosynthetic process"/>
    <property type="evidence" value="ECO:0007669"/>
    <property type="project" value="UniProtKB-UniRule"/>
</dbReference>
<keyword evidence="9" id="KW-0456">Lyase</keyword>
<dbReference type="EC" id="4.2.3.1" evidence="4 11"/>
<dbReference type="InterPro" id="IPR004450">
    <property type="entry name" value="Thr_synthase-like"/>
</dbReference>
<comment type="similarity">
    <text evidence="3">Belongs to the threonine synthase family.</text>
</comment>
<proteinExistence type="inferred from homology"/>
<reference evidence="15 16" key="1">
    <citation type="submission" date="2018-03" db="EMBL/GenBank/DDBJ databases">
        <title>Genomic Encyclopedia of Archaeal and Bacterial Type Strains, Phase II (KMG-II): from individual species to whole genera.</title>
        <authorList>
            <person name="Goeker M."/>
        </authorList>
    </citation>
    <scope>NUCLEOTIDE SEQUENCE [LARGE SCALE GENOMIC DNA]</scope>
    <source>
        <strain evidence="15 16">DSM 28229</strain>
    </source>
</reference>
<evidence type="ECO:0000256" key="11">
    <source>
        <dbReference type="NCBIfam" id="TIGR00260"/>
    </source>
</evidence>
<dbReference type="InterPro" id="IPR029144">
    <property type="entry name" value="Thr_synth_N"/>
</dbReference>
<dbReference type="AlphaFoldDB" id="A0A316A3Y6"/>
<dbReference type="InterPro" id="IPR036052">
    <property type="entry name" value="TrpB-like_PALP_sf"/>
</dbReference>